<dbReference type="PANTHER" id="PTHR34977">
    <property type="entry name" value="UPF0337 PROTEIN YJBJ"/>
    <property type="match status" value="1"/>
</dbReference>
<dbReference type="InterPro" id="IPR026042">
    <property type="entry name" value="YjbJ"/>
</dbReference>
<dbReference type="PANTHER" id="PTHR34977:SF1">
    <property type="entry name" value="UPF0337 PROTEIN YJBJ"/>
    <property type="match status" value="1"/>
</dbReference>
<evidence type="ECO:0000256" key="1">
    <source>
        <dbReference type="ARBA" id="ARBA00009129"/>
    </source>
</evidence>
<dbReference type="PIRSF" id="PIRSF039008">
    <property type="entry name" value="YjbJ"/>
    <property type="match status" value="1"/>
</dbReference>
<gene>
    <name evidence="4" type="ORF">QO231_24795</name>
</gene>
<organism evidence="4 5">
    <name type="scientific">Sedimentitalea todarodis</name>
    <dbReference type="NCBI Taxonomy" id="1631240"/>
    <lineage>
        <taxon>Bacteria</taxon>
        <taxon>Pseudomonadati</taxon>
        <taxon>Pseudomonadota</taxon>
        <taxon>Alphaproteobacteria</taxon>
        <taxon>Rhodobacterales</taxon>
        <taxon>Paracoccaceae</taxon>
        <taxon>Sedimentitalea</taxon>
    </lineage>
</organism>
<name>A0ABU3VLN0_9RHOB</name>
<dbReference type="Proteomes" id="UP001255416">
    <property type="component" value="Unassembled WGS sequence"/>
</dbReference>
<evidence type="ECO:0000256" key="2">
    <source>
        <dbReference type="SAM" id="MobiDB-lite"/>
    </source>
</evidence>
<feature type="compositionally biased region" description="Basic and acidic residues" evidence="2">
    <location>
        <begin position="49"/>
        <end position="66"/>
    </location>
</feature>
<dbReference type="EMBL" id="JASMWN010000042">
    <property type="protein sequence ID" value="MDU9007044.1"/>
    <property type="molecule type" value="Genomic_DNA"/>
</dbReference>
<reference evidence="5" key="1">
    <citation type="submission" date="2023-05" db="EMBL/GenBank/DDBJ databases">
        <title>Sedimentitalea sp. nov. JM2-8.</title>
        <authorList>
            <person name="Huang J."/>
        </authorList>
    </citation>
    <scope>NUCLEOTIDE SEQUENCE [LARGE SCALE GENOMIC DNA]</scope>
    <source>
        <strain evidence="5">KHS03</strain>
    </source>
</reference>
<feature type="region of interest" description="Disordered" evidence="2">
    <location>
        <begin position="43"/>
        <end position="66"/>
    </location>
</feature>
<dbReference type="Pfam" id="PF05532">
    <property type="entry name" value="CsbD"/>
    <property type="match status" value="1"/>
</dbReference>
<dbReference type="SUPFAM" id="SSF69047">
    <property type="entry name" value="Hypothetical protein YjbJ"/>
    <property type="match status" value="1"/>
</dbReference>
<dbReference type="InterPro" id="IPR050423">
    <property type="entry name" value="UPF0337_stress_rsp"/>
</dbReference>
<evidence type="ECO:0000313" key="4">
    <source>
        <dbReference type="EMBL" id="MDU9007044.1"/>
    </source>
</evidence>
<proteinExistence type="inferred from homology"/>
<comment type="caution">
    <text evidence="4">The sequence shown here is derived from an EMBL/GenBank/DDBJ whole genome shotgun (WGS) entry which is preliminary data.</text>
</comment>
<dbReference type="RefSeq" id="WP_316782601.1">
    <property type="nucleotide sequence ID" value="NZ_JASMWN010000042.1"/>
</dbReference>
<sequence>MNWDQVEGKWKEMSGNIKAKWGDLTDDELAEMDGNREALEGKLQAKYGKSKEEAKKEVDDFLNDHS</sequence>
<comment type="similarity">
    <text evidence="1">Belongs to the UPF0337 (CsbD) family.</text>
</comment>
<evidence type="ECO:0000259" key="3">
    <source>
        <dbReference type="Pfam" id="PF05532"/>
    </source>
</evidence>
<accession>A0ABU3VLN0</accession>
<dbReference type="Gene3D" id="1.10.1470.10">
    <property type="entry name" value="YjbJ"/>
    <property type="match status" value="1"/>
</dbReference>
<feature type="domain" description="CsbD-like" evidence="3">
    <location>
        <begin position="4"/>
        <end position="56"/>
    </location>
</feature>
<protein>
    <submittedName>
        <fullName evidence="4">CsbD family protein</fullName>
    </submittedName>
</protein>
<evidence type="ECO:0000313" key="5">
    <source>
        <dbReference type="Proteomes" id="UP001255416"/>
    </source>
</evidence>
<keyword evidence="5" id="KW-1185">Reference proteome</keyword>
<dbReference type="InterPro" id="IPR036629">
    <property type="entry name" value="YjbJ_sf"/>
</dbReference>
<dbReference type="InterPro" id="IPR008462">
    <property type="entry name" value="CsbD"/>
</dbReference>